<proteinExistence type="predicted"/>
<dbReference type="Proteomes" id="UP000030762">
    <property type="component" value="Unassembled WGS sequence"/>
</dbReference>
<name>T0S132_SAPDV</name>
<dbReference type="GeneID" id="19945091"/>
<evidence type="ECO:0000313" key="2">
    <source>
        <dbReference type="EMBL" id="EQC38668.1"/>
    </source>
</evidence>
<dbReference type="OMA" id="ACHYEIR"/>
<sequence length="163" mass="18125">MKEAQHWVKQRQRELGISLTVIYPLNNLGGGKVYGCKTPSHHRCGKCKYELRIVAKVVRKQCVGFRVDERHRHNAASSDDSDDAPSAKKSRTSHAESVDVSGIEPTLRDRVDALAMTKAGPKVILERLCLDYAHDLYMMRNMPSAGQVKSRVAMPLTIPASSP</sequence>
<evidence type="ECO:0000256" key="1">
    <source>
        <dbReference type="SAM" id="MobiDB-lite"/>
    </source>
</evidence>
<feature type="region of interest" description="Disordered" evidence="1">
    <location>
        <begin position="73"/>
        <end position="102"/>
    </location>
</feature>
<dbReference type="RefSeq" id="XP_008608260.1">
    <property type="nucleotide sequence ID" value="XM_008610038.1"/>
</dbReference>
<dbReference type="VEuPathDB" id="FungiDB:SDRG_04364"/>
<reference evidence="2 3" key="1">
    <citation type="submission" date="2012-04" db="EMBL/GenBank/DDBJ databases">
        <title>The Genome Sequence of Saprolegnia declina VS20.</title>
        <authorList>
            <consortium name="The Broad Institute Genome Sequencing Platform"/>
            <person name="Russ C."/>
            <person name="Nusbaum C."/>
            <person name="Tyler B."/>
            <person name="van West P."/>
            <person name="Dieguez-Uribeondo J."/>
            <person name="de Bruijn I."/>
            <person name="Tripathy S."/>
            <person name="Jiang R."/>
            <person name="Young S.K."/>
            <person name="Zeng Q."/>
            <person name="Gargeya S."/>
            <person name="Fitzgerald M."/>
            <person name="Haas B."/>
            <person name="Abouelleil A."/>
            <person name="Alvarado L."/>
            <person name="Arachchi H.M."/>
            <person name="Berlin A."/>
            <person name="Chapman S.B."/>
            <person name="Goldberg J."/>
            <person name="Griggs A."/>
            <person name="Gujja S."/>
            <person name="Hansen M."/>
            <person name="Howarth C."/>
            <person name="Imamovic A."/>
            <person name="Larimer J."/>
            <person name="McCowen C."/>
            <person name="Montmayeur A."/>
            <person name="Murphy C."/>
            <person name="Neiman D."/>
            <person name="Pearson M."/>
            <person name="Priest M."/>
            <person name="Roberts A."/>
            <person name="Saif S."/>
            <person name="Shea T."/>
            <person name="Sisk P."/>
            <person name="Sykes S."/>
            <person name="Wortman J."/>
            <person name="Nusbaum C."/>
            <person name="Birren B."/>
        </authorList>
    </citation>
    <scope>NUCLEOTIDE SEQUENCE [LARGE SCALE GENOMIC DNA]</scope>
    <source>
        <strain evidence="2 3">VS20</strain>
    </source>
</reference>
<gene>
    <name evidence="2" type="ORF">SDRG_04364</name>
</gene>
<dbReference type="InParanoid" id="T0S132"/>
<keyword evidence="3" id="KW-1185">Reference proteome</keyword>
<accession>T0S132</accession>
<evidence type="ECO:0000313" key="3">
    <source>
        <dbReference type="Proteomes" id="UP000030762"/>
    </source>
</evidence>
<organism evidence="2 3">
    <name type="scientific">Saprolegnia diclina (strain VS20)</name>
    <dbReference type="NCBI Taxonomy" id="1156394"/>
    <lineage>
        <taxon>Eukaryota</taxon>
        <taxon>Sar</taxon>
        <taxon>Stramenopiles</taxon>
        <taxon>Oomycota</taxon>
        <taxon>Saprolegniomycetes</taxon>
        <taxon>Saprolegniales</taxon>
        <taxon>Saprolegniaceae</taxon>
        <taxon>Saprolegnia</taxon>
    </lineage>
</organism>
<protein>
    <submittedName>
        <fullName evidence="2">Uncharacterized protein</fullName>
    </submittedName>
</protein>
<dbReference type="EMBL" id="JH767141">
    <property type="protein sequence ID" value="EQC38668.1"/>
    <property type="molecule type" value="Genomic_DNA"/>
</dbReference>
<dbReference type="AlphaFoldDB" id="T0S132"/>